<evidence type="ECO:0000256" key="2">
    <source>
        <dbReference type="SAM" id="Phobius"/>
    </source>
</evidence>
<dbReference type="InterPro" id="IPR036457">
    <property type="entry name" value="PPM-type-like_dom_sf"/>
</dbReference>
<keyword evidence="2" id="KW-1133">Transmembrane helix</keyword>
<dbReference type="Proteomes" id="UP000220611">
    <property type="component" value="Unassembled WGS sequence"/>
</dbReference>
<keyword evidence="2" id="KW-0812">Transmembrane</keyword>
<dbReference type="Pfam" id="PF07228">
    <property type="entry name" value="SpoIIE"/>
    <property type="match status" value="1"/>
</dbReference>
<dbReference type="GO" id="GO:0016791">
    <property type="term" value="F:phosphatase activity"/>
    <property type="evidence" value="ECO:0007669"/>
    <property type="project" value="TreeGrafter"/>
</dbReference>
<gene>
    <name evidence="5" type="ORF">CH238_10990</name>
    <name evidence="4" type="ORF">CLOLEP_02533</name>
</gene>
<feature type="transmembrane region" description="Helical" evidence="2">
    <location>
        <begin position="60"/>
        <end position="81"/>
    </location>
</feature>
<keyword evidence="1" id="KW-0378">Hydrolase</keyword>
<keyword evidence="2" id="KW-0472">Membrane</keyword>
<evidence type="ECO:0000313" key="5">
    <source>
        <dbReference type="EMBL" id="PEQ23903.1"/>
    </source>
</evidence>
<reference evidence="5 7" key="3">
    <citation type="submission" date="2017-07" db="EMBL/GenBank/DDBJ databases">
        <title>Prevalence of linear plasmids in Cutibacterium (Propionibacterium) acnes isolates obtained from prostatic tissue.</title>
        <authorList>
            <person name="Davidsson S."/>
            <person name="Carlsson J."/>
            <person name="Molling P."/>
            <person name="Andren O."/>
            <person name="Andersson S.-O."/>
            <person name="Brzuszkiewicz E."/>
            <person name="Poehlein A."/>
            <person name="Al-Zeer M."/>
            <person name="Brinkmann V."/>
            <person name="Scavenius C."/>
            <person name="Nazipi S."/>
            <person name="Soderquist B."/>
            <person name="Bruggemann H."/>
        </authorList>
    </citation>
    <scope>NUCLEOTIDE SEQUENCE [LARGE SCALE GENOMIC DNA]</scope>
    <source>
        <strain evidence="5 7">DSM 753</strain>
    </source>
</reference>
<evidence type="ECO:0000313" key="7">
    <source>
        <dbReference type="Proteomes" id="UP000220611"/>
    </source>
</evidence>
<evidence type="ECO:0000313" key="4">
    <source>
        <dbReference type="EMBL" id="EDO60921.1"/>
    </source>
</evidence>
<evidence type="ECO:0000313" key="6">
    <source>
        <dbReference type="Proteomes" id="UP000003490"/>
    </source>
</evidence>
<dbReference type="SUPFAM" id="SSF81606">
    <property type="entry name" value="PP2C-like"/>
    <property type="match status" value="1"/>
</dbReference>
<dbReference type="InterPro" id="IPR045768">
    <property type="entry name" value="SpoIIE_N"/>
</dbReference>
<dbReference type="EMBL" id="ABCB02000019">
    <property type="protein sequence ID" value="EDO60921.1"/>
    <property type="molecule type" value="Genomic_DNA"/>
</dbReference>
<name>A7VVC1_9FIRM</name>
<feature type="transmembrane region" description="Helical" evidence="2">
    <location>
        <begin position="187"/>
        <end position="208"/>
    </location>
</feature>
<comment type="caution">
    <text evidence="4">The sequence shown here is derived from an EMBL/GenBank/DDBJ whole genome shotgun (WGS) entry which is preliminary data.</text>
</comment>
<dbReference type="InterPro" id="IPR001932">
    <property type="entry name" value="PPM-type_phosphatase-like_dom"/>
</dbReference>
<dbReference type="Proteomes" id="UP000003490">
    <property type="component" value="Unassembled WGS sequence"/>
</dbReference>
<organism evidence="4 6">
    <name type="scientific">[Clostridium] leptum DSM 753</name>
    <dbReference type="NCBI Taxonomy" id="428125"/>
    <lineage>
        <taxon>Bacteria</taxon>
        <taxon>Bacillati</taxon>
        <taxon>Bacillota</taxon>
        <taxon>Clostridia</taxon>
        <taxon>Eubacteriales</taxon>
        <taxon>Oscillospiraceae</taxon>
        <taxon>Oscillospiraceae incertae sedis</taxon>
    </lineage>
</organism>
<feature type="transmembrane region" description="Helical" evidence="2">
    <location>
        <begin position="93"/>
        <end position="110"/>
    </location>
</feature>
<feature type="domain" description="PPM-type phosphatase" evidence="3">
    <location>
        <begin position="577"/>
        <end position="783"/>
    </location>
</feature>
<dbReference type="PANTHER" id="PTHR43156:SF2">
    <property type="entry name" value="STAGE II SPORULATION PROTEIN E"/>
    <property type="match status" value="1"/>
</dbReference>
<dbReference type="Gene3D" id="3.60.40.10">
    <property type="entry name" value="PPM-type phosphatase domain"/>
    <property type="match status" value="1"/>
</dbReference>
<sequence length="787" mass="83946">MILRTKGVTIGALGTKRHSKEILRETLASQTLAKLLVQVVYFGLGVLASRGTVFGGYSPFGVALAAAAPFPNIIAVTAGTIVGSLLPGAVNEGIRYLAAILATAAIRWTLNDLKRLNKSQLYAPIVAFVPIFATGMAMSTASLITSTTIVSNLTEALLSAGAAYFFTQTVKVLSGSRGAAALSQQELACVALTGCIGILAFTNVMIGYVSVGRILAVLAVLYCAQYGGVGGGSVSGIATGIIFSLSSASLSYIAGAYAFGGLIAGLFSPLGRIAVAGAFILSNGIVALQTGNTATVVAGVYEVMAATLLYMLVPKSATQGLAQIFTTPVDKPNVDGMRRSVIMRLDFASKTLSDVSSCVDEVSKKLKQISVSDLNQVYQKTATSVCGRCGLKALCWQQEYSNTMNAFNDLTQALKGKHKITQEDFPQHFRERCNRLSEVVGAVNRYYTGYQANAAADRRISEVRGVVYDQFCGMSEILEDMAQELELYEKYDFALGEQLSTMLRASGVLPIDVSCRVDRYNRLSVEIEAAKEEAAALFKKDLLRQIDRVCGRKMDAPCISTAPDRCRIQFSEKPAFQAELAIAQHVCNNGSLCGDHCTYFNDGLGRMVMIVSDGMGSGGRAAVDGAMAAGILAKLAKAGISFDCALRIVNSALLVKSGDESLATLDVARVDLFSGKAEFCKAGAAVSYVVRKGKIHRVDLPSLPAGILTEISFAKETYQLQEGDRLLMISDGVLTEGDAWLEGELLTWEDQGEEEFAQRIVELAREKRKDGHDDDITVLAATIQILP</sequence>
<reference evidence="4 6" key="1">
    <citation type="submission" date="2007-08" db="EMBL/GenBank/DDBJ databases">
        <title>Draft genome sequence of Clostridium leptum (DSM 753).</title>
        <authorList>
            <person name="Sudarsanam P."/>
            <person name="Ley R."/>
            <person name="Guruge J."/>
            <person name="Turnbaugh P.J."/>
            <person name="Mahowald M."/>
            <person name="Liep D."/>
            <person name="Gordon J."/>
        </authorList>
    </citation>
    <scope>NUCLEOTIDE SEQUENCE [LARGE SCALE GENOMIC DNA]</scope>
    <source>
        <strain evidence="4 6">DSM 753</strain>
    </source>
</reference>
<dbReference type="Pfam" id="PF19732">
    <property type="entry name" value="SpoIIE_N"/>
    <property type="match status" value="1"/>
</dbReference>
<proteinExistence type="predicted"/>
<accession>A7VVC1</accession>
<dbReference type="AlphaFoldDB" id="A7VVC1"/>
<evidence type="ECO:0000256" key="1">
    <source>
        <dbReference type="ARBA" id="ARBA00022801"/>
    </source>
</evidence>
<evidence type="ECO:0000259" key="3">
    <source>
        <dbReference type="SMART" id="SM00331"/>
    </source>
</evidence>
<dbReference type="OrthoDB" id="9763774at2"/>
<protein>
    <submittedName>
        <fullName evidence="4 5">Stage II sporulation protein E</fullName>
    </submittedName>
</protein>
<dbReference type="HOGENOM" id="CLU_017349_2_0_9"/>
<feature type="transmembrane region" description="Helical" evidence="2">
    <location>
        <begin position="27"/>
        <end position="48"/>
    </location>
</feature>
<feature type="transmembrane region" description="Helical" evidence="2">
    <location>
        <begin position="257"/>
        <end position="281"/>
    </location>
</feature>
<reference evidence="4 6" key="2">
    <citation type="submission" date="2007-08" db="EMBL/GenBank/DDBJ databases">
        <authorList>
            <person name="Fulton L."/>
            <person name="Clifton S."/>
            <person name="Fulton B."/>
            <person name="Xu J."/>
            <person name="Minx P."/>
            <person name="Pepin K.H."/>
            <person name="Johnson M."/>
            <person name="Thiruvilangam P."/>
            <person name="Bhonagiri V."/>
            <person name="Nash W.E."/>
            <person name="Wang C."/>
            <person name="Mardis E.R."/>
            <person name="Wilson R.K."/>
        </authorList>
    </citation>
    <scope>NUCLEOTIDE SEQUENCE [LARGE SCALE GENOMIC DNA]</scope>
    <source>
        <strain evidence="4 6">DSM 753</strain>
    </source>
</reference>
<dbReference type="PANTHER" id="PTHR43156">
    <property type="entry name" value="STAGE II SPORULATION PROTEIN E-RELATED"/>
    <property type="match status" value="1"/>
</dbReference>
<dbReference type="InterPro" id="IPR052016">
    <property type="entry name" value="Bact_Sigma-Reg"/>
</dbReference>
<dbReference type="eggNOG" id="COG2208">
    <property type="taxonomic scope" value="Bacteria"/>
</dbReference>
<feature type="transmembrane region" description="Helical" evidence="2">
    <location>
        <begin position="122"/>
        <end position="143"/>
    </location>
</feature>
<keyword evidence="7" id="KW-1185">Reference proteome</keyword>
<feature type="transmembrane region" description="Helical" evidence="2">
    <location>
        <begin position="214"/>
        <end position="245"/>
    </location>
</feature>
<dbReference type="SMART" id="SM00331">
    <property type="entry name" value="PP2C_SIG"/>
    <property type="match status" value="1"/>
</dbReference>
<dbReference type="EMBL" id="NOXF01000009">
    <property type="protein sequence ID" value="PEQ23903.1"/>
    <property type="molecule type" value="Genomic_DNA"/>
</dbReference>